<dbReference type="RefSeq" id="WP_004646860.1">
    <property type="nucleotide sequence ID" value="NZ_KI530561.1"/>
</dbReference>
<evidence type="ECO:0000313" key="2">
    <source>
        <dbReference type="Proteomes" id="UP000018465"/>
    </source>
</evidence>
<accession>A0ABN0Q001</accession>
<dbReference type="Proteomes" id="UP000018465">
    <property type="component" value="Unassembled WGS sequence"/>
</dbReference>
<keyword evidence="2" id="KW-1185">Reference proteome</keyword>
<name>A0ABN0Q001_ACILW</name>
<comment type="caution">
    <text evidence="1">The sequence shown here is derived from an EMBL/GenBank/DDBJ whole genome shotgun (WGS) entry which is preliminary data.</text>
</comment>
<dbReference type="EMBL" id="AYHO01000002">
    <property type="protein sequence ID" value="ESJ96068.1"/>
    <property type="molecule type" value="Genomic_DNA"/>
</dbReference>
<sequence length="103" mass="11934">MKEQQEKPPTQGVGVQGFAADMYAADIKKIDWMSLIKSPKFQWFAAEQSENSSANPMTWITEYVRQQIAEKSEQVFFNDYSAWHSNKGYWQNEDVYGNLLGED</sequence>
<protein>
    <submittedName>
        <fullName evidence="1">Uncharacterized protein</fullName>
    </submittedName>
</protein>
<evidence type="ECO:0000313" key="1">
    <source>
        <dbReference type="EMBL" id="ESJ96068.1"/>
    </source>
</evidence>
<reference evidence="1 2" key="1">
    <citation type="submission" date="2013-10" db="EMBL/GenBank/DDBJ databases">
        <title>The Genome Sequence of Acinetobacter lwoffii NIPH 512.</title>
        <authorList>
            <consortium name="The Broad Institute Genomics Platform"/>
            <consortium name="The Broad Institute Genome Sequencing Center for Infectious Disease"/>
            <person name="Cerqueira G."/>
            <person name="Feldgarden M."/>
            <person name="Courvalin P."/>
            <person name="Grillot-Courvalin C."/>
            <person name="Clermont D."/>
            <person name="Rocha E."/>
            <person name="Yoon E.-J."/>
            <person name="Nemec A."/>
            <person name="Young S.K."/>
            <person name="Zeng Q."/>
            <person name="Gargeya S."/>
            <person name="Fitzgerald M."/>
            <person name="Abouelleil A."/>
            <person name="Alvarado L."/>
            <person name="Berlin A.M."/>
            <person name="Chapman S.B."/>
            <person name="Gainer-Dewar J."/>
            <person name="Goldberg J."/>
            <person name="Gnerre S."/>
            <person name="Griggs A."/>
            <person name="Gujja S."/>
            <person name="Hansen M."/>
            <person name="Howarth C."/>
            <person name="Imamovic A."/>
            <person name="Ireland A."/>
            <person name="Larimer J."/>
            <person name="McCowan C."/>
            <person name="Murphy C."/>
            <person name="Pearson M."/>
            <person name="Poon T.W."/>
            <person name="Priest M."/>
            <person name="Roberts A."/>
            <person name="Saif S."/>
            <person name="Shea T."/>
            <person name="Sykes S."/>
            <person name="Wortman J."/>
            <person name="Nusbaum C."/>
            <person name="Birren B."/>
        </authorList>
    </citation>
    <scope>NUCLEOTIDE SEQUENCE [LARGE SCALE GENOMIC DNA]</scope>
    <source>
        <strain evidence="1 2">NIPH 512</strain>
    </source>
</reference>
<organism evidence="1 2">
    <name type="scientific">Acinetobacter lwoffii NCTC 5866 = CIP 64.10 = NIPH 512</name>
    <dbReference type="NCBI Taxonomy" id="981327"/>
    <lineage>
        <taxon>Bacteria</taxon>
        <taxon>Pseudomonadati</taxon>
        <taxon>Pseudomonadota</taxon>
        <taxon>Gammaproteobacteria</taxon>
        <taxon>Moraxellales</taxon>
        <taxon>Moraxellaceae</taxon>
        <taxon>Acinetobacter</taxon>
    </lineage>
</organism>
<proteinExistence type="predicted"/>
<gene>
    <name evidence="1" type="ORF">P800_00891</name>
</gene>